<dbReference type="OrthoDB" id="9805770at2"/>
<comment type="cofactor">
    <cofactor evidence="1 4">
        <name>(R)-lipoate</name>
        <dbReference type="ChEBI" id="CHEBI:83088"/>
    </cofactor>
</comment>
<feature type="domain" description="Peripheral subunit-binding (PSBD)" evidence="6">
    <location>
        <begin position="124"/>
        <end position="164"/>
    </location>
</feature>
<evidence type="ECO:0000259" key="6">
    <source>
        <dbReference type="PROSITE" id="PS51826"/>
    </source>
</evidence>
<organism evidence="7 8">
    <name type="scientific">Ureibacillus manganicus DSM 26584</name>
    <dbReference type="NCBI Taxonomy" id="1384049"/>
    <lineage>
        <taxon>Bacteria</taxon>
        <taxon>Bacillati</taxon>
        <taxon>Bacillota</taxon>
        <taxon>Bacilli</taxon>
        <taxon>Bacillales</taxon>
        <taxon>Caryophanaceae</taxon>
        <taxon>Ureibacillus</taxon>
    </lineage>
</organism>
<dbReference type="GO" id="GO:0016746">
    <property type="term" value="F:acyltransferase activity"/>
    <property type="evidence" value="ECO:0007669"/>
    <property type="project" value="UniProtKB-KW"/>
</dbReference>
<dbReference type="InterPro" id="IPR003016">
    <property type="entry name" value="2-oxoA_DH_lipoyl-BS"/>
</dbReference>
<evidence type="ECO:0000259" key="5">
    <source>
        <dbReference type="PROSITE" id="PS50968"/>
    </source>
</evidence>
<dbReference type="GO" id="GO:0045254">
    <property type="term" value="C:pyruvate dehydrogenase complex"/>
    <property type="evidence" value="ECO:0007669"/>
    <property type="project" value="InterPro"/>
</dbReference>
<keyword evidence="4" id="KW-0012">Acyltransferase</keyword>
<dbReference type="EMBL" id="JPVN01000017">
    <property type="protein sequence ID" value="KGR77629.1"/>
    <property type="molecule type" value="Genomic_DNA"/>
</dbReference>
<dbReference type="InterPro" id="IPR001078">
    <property type="entry name" value="2-oxoacid_DH_actylTfrase"/>
</dbReference>
<feature type="domain" description="Lipoyl-binding" evidence="5">
    <location>
        <begin position="2"/>
        <end position="77"/>
    </location>
</feature>
<dbReference type="SUPFAM" id="SSF47005">
    <property type="entry name" value="Peripheral subunit-binding domain of 2-oxo acid dehydrogenase complex"/>
    <property type="match status" value="1"/>
</dbReference>
<dbReference type="PROSITE" id="PS50968">
    <property type="entry name" value="BIOTINYL_LIPOYL"/>
    <property type="match status" value="1"/>
</dbReference>
<dbReference type="InterPro" id="IPR036625">
    <property type="entry name" value="E3-bd_dom_sf"/>
</dbReference>
<dbReference type="InterPro" id="IPR000089">
    <property type="entry name" value="Biotin_lipoyl"/>
</dbReference>
<dbReference type="PANTHER" id="PTHR23151">
    <property type="entry name" value="DIHYDROLIPOAMIDE ACETYL/SUCCINYL-TRANSFERASE-RELATED"/>
    <property type="match status" value="1"/>
</dbReference>
<dbReference type="PANTHER" id="PTHR23151:SF90">
    <property type="entry name" value="DIHYDROLIPOYLLYSINE-RESIDUE ACETYLTRANSFERASE COMPONENT OF PYRUVATE DEHYDROGENASE COMPLEX, MITOCHONDRIAL-RELATED"/>
    <property type="match status" value="1"/>
</dbReference>
<keyword evidence="3 4" id="KW-0450">Lipoyl</keyword>
<sequence length="412" mass="45443">MKIPVNLPKMGLTMEEATIVKWLKQAGDVVNKNDVLLEVETDKSVLEIEAPTAGTVIERLFDEGDSIKVSETICILENGEKGTDEKTTNPVNVQDPPVVQEESIIVAATSSKNAPMYPRFPNKPVSPAARRKAHEMGLTAEEIQSIKGSGPRNRVILRDITSYSKQVNPVSQTTNVEHNVIDSNVEFEKLTTIRSLTAKKLTESFRDVPQFMIKKSIDVTNINDIKNKLSELNIKISLNDFIIQGVSQAIQKNRIVNNYFIETENEMRIQKNNKINVGLAVAIDGGLVVPVVKDADQLSLVDIARKRDDLIQKARTNRLTPNDMNEGTITISNLGAFGVDEFNAIINKPEAAILAVGSVVKQPVVNEADEIVVKPILTITASFDHRILDGAVAAQFMKDLSAILESKDWKIV</sequence>
<evidence type="ECO:0000256" key="2">
    <source>
        <dbReference type="ARBA" id="ARBA00007317"/>
    </source>
</evidence>
<dbReference type="Pfam" id="PF00364">
    <property type="entry name" value="Biotin_lipoyl"/>
    <property type="match status" value="1"/>
</dbReference>
<evidence type="ECO:0000256" key="4">
    <source>
        <dbReference type="RuleBase" id="RU003423"/>
    </source>
</evidence>
<dbReference type="Proteomes" id="UP000030416">
    <property type="component" value="Unassembled WGS sequence"/>
</dbReference>
<dbReference type="PROSITE" id="PS51826">
    <property type="entry name" value="PSBD"/>
    <property type="match status" value="1"/>
</dbReference>
<dbReference type="Pfam" id="PF00198">
    <property type="entry name" value="2-oxoacid_dh"/>
    <property type="match status" value="1"/>
</dbReference>
<dbReference type="Gene3D" id="3.30.559.10">
    <property type="entry name" value="Chloramphenicol acetyltransferase-like domain"/>
    <property type="match status" value="1"/>
</dbReference>
<accession>A0A0A3HYU4</accession>
<protein>
    <recommendedName>
        <fullName evidence="4">Dihydrolipoamide acetyltransferase component of pyruvate dehydrogenase complex</fullName>
        <ecNumber evidence="4">2.3.1.-</ecNumber>
    </recommendedName>
</protein>
<dbReference type="Gene3D" id="2.40.50.100">
    <property type="match status" value="1"/>
</dbReference>
<dbReference type="STRING" id="1384049.CD29_14345"/>
<evidence type="ECO:0000256" key="3">
    <source>
        <dbReference type="ARBA" id="ARBA00022823"/>
    </source>
</evidence>
<gene>
    <name evidence="7" type="ORF">CD29_14345</name>
</gene>
<dbReference type="GO" id="GO:0006086">
    <property type="term" value="P:pyruvate decarboxylation to acetyl-CoA"/>
    <property type="evidence" value="ECO:0007669"/>
    <property type="project" value="InterPro"/>
</dbReference>
<comment type="caution">
    <text evidence="7">The sequence shown here is derived from an EMBL/GenBank/DDBJ whole genome shotgun (WGS) entry which is preliminary data.</text>
</comment>
<reference evidence="7 8" key="1">
    <citation type="submission" date="2014-02" db="EMBL/GenBank/DDBJ databases">
        <title>Draft genome sequence of Lysinibacillus manganicus DSM 26584T.</title>
        <authorList>
            <person name="Zhang F."/>
            <person name="Wang G."/>
            <person name="Zhang L."/>
        </authorList>
    </citation>
    <scope>NUCLEOTIDE SEQUENCE [LARGE SCALE GENOMIC DNA]</scope>
    <source>
        <strain evidence="7 8">DSM 26584</strain>
    </source>
</reference>
<dbReference type="Pfam" id="PF02817">
    <property type="entry name" value="E3_binding"/>
    <property type="match status" value="1"/>
</dbReference>
<dbReference type="SUPFAM" id="SSF52777">
    <property type="entry name" value="CoA-dependent acyltransferases"/>
    <property type="match status" value="1"/>
</dbReference>
<dbReference type="AlphaFoldDB" id="A0A0A3HYU4"/>
<dbReference type="Gene3D" id="4.10.320.10">
    <property type="entry name" value="E3-binding domain"/>
    <property type="match status" value="1"/>
</dbReference>
<dbReference type="InterPro" id="IPR004167">
    <property type="entry name" value="PSBD"/>
</dbReference>
<dbReference type="SUPFAM" id="SSF51230">
    <property type="entry name" value="Single hybrid motif"/>
    <property type="match status" value="1"/>
</dbReference>
<name>A0A0A3HYU4_9BACL</name>
<evidence type="ECO:0000313" key="7">
    <source>
        <dbReference type="EMBL" id="KGR77629.1"/>
    </source>
</evidence>
<dbReference type="InterPro" id="IPR045257">
    <property type="entry name" value="E2/Pdx1"/>
</dbReference>
<comment type="similarity">
    <text evidence="2 4">Belongs to the 2-oxoacid dehydrogenase family.</text>
</comment>
<dbReference type="CDD" id="cd06849">
    <property type="entry name" value="lipoyl_domain"/>
    <property type="match status" value="1"/>
</dbReference>
<dbReference type="PROSITE" id="PS00189">
    <property type="entry name" value="LIPOYL"/>
    <property type="match status" value="1"/>
</dbReference>
<evidence type="ECO:0000313" key="8">
    <source>
        <dbReference type="Proteomes" id="UP000030416"/>
    </source>
</evidence>
<keyword evidence="8" id="KW-1185">Reference proteome</keyword>
<dbReference type="InterPro" id="IPR023213">
    <property type="entry name" value="CAT-like_dom_sf"/>
</dbReference>
<dbReference type="RefSeq" id="WP_036187987.1">
    <property type="nucleotide sequence ID" value="NZ_AVDA01000017.1"/>
</dbReference>
<keyword evidence="4" id="KW-0808">Transferase</keyword>
<dbReference type="EC" id="2.3.1.-" evidence="4"/>
<proteinExistence type="inferred from homology"/>
<dbReference type="eggNOG" id="COG0508">
    <property type="taxonomic scope" value="Bacteria"/>
</dbReference>
<evidence type="ECO:0000256" key="1">
    <source>
        <dbReference type="ARBA" id="ARBA00001938"/>
    </source>
</evidence>
<dbReference type="InterPro" id="IPR011053">
    <property type="entry name" value="Single_hybrid_motif"/>
</dbReference>